<dbReference type="InterPro" id="IPR035994">
    <property type="entry name" value="Nucleoside_phosphorylase_sf"/>
</dbReference>
<protein>
    <recommendedName>
        <fullName evidence="1 2">Futalosine hydrolase</fullName>
        <shortName evidence="1">FL hydrolase</shortName>
        <ecNumber evidence="1 2">3.2.2.26</ecNumber>
    </recommendedName>
    <alternativeName>
        <fullName evidence="1">Futalosine nucleosidase</fullName>
    </alternativeName>
    <alternativeName>
        <fullName evidence="1">Menaquinone biosynthetic enzyme MqnB</fullName>
    </alternativeName>
</protein>
<sequence>MKQILIVTSVDKERQAVEAGLKGDPRFLTGLCGVGPVEAAVRTMKLLSTCSSSVEAVLNLGVAGGIPGKAAVGEAVLGTKTVQADLGFEQADGSFEAIEALGFTVSERDANSDLISRVREALRENVHEGPIVTQSTVTGTKASLETLLQRVPDAMAEGMEGFAVHSAAEAYGIPALELRAISNPVGPRKRGEWQLEDALHTLTGLTVQLKGGM</sequence>
<feature type="domain" description="Nucleoside phosphorylase" evidence="3">
    <location>
        <begin position="30"/>
        <end position="198"/>
    </location>
</feature>
<dbReference type="STRING" id="439292.Bsel_0478"/>
<keyword evidence="1" id="KW-0474">Menaquinone biosynthesis</keyword>
<reference evidence="4" key="1">
    <citation type="submission" date="2009-10" db="EMBL/GenBank/DDBJ databases">
        <title>Complete sequence of Bacillus selenitireducens MLS10.</title>
        <authorList>
            <consortium name="US DOE Joint Genome Institute"/>
            <person name="Lucas S."/>
            <person name="Copeland A."/>
            <person name="Lapidus A."/>
            <person name="Glavina del Rio T."/>
            <person name="Dalin E."/>
            <person name="Tice H."/>
            <person name="Bruce D."/>
            <person name="Goodwin L."/>
            <person name="Pitluck S."/>
            <person name="Sims D."/>
            <person name="Brettin T."/>
            <person name="Detter J.C."/>
            <person name="Han C."/>
            <person name="Larimer F."/>
            <person name="Land M."/>
            <person name="Hauser L."/>
            <person name="Kyrpides N."/>
            <person name="Ovchinnikova G."/>
            <person name="Stolz J."/>
        </authorList>
    </citation>
    <scope>NUCLEOTIDE SEQUENCE [LARGE SCALE GENOMIC DNA]</scope>
    <source>
        <strain evidence="4">MLS10</strain>
    </source>
</reference>
<dbReference type="GO" id="GO:0009116">
    <property type="term" value="P:nucleoside metabolic process"/>
    <property type="evidence" value="ECO:0007669"/>
    <property type="project" value="InterPro"/>
</dbReference>
<dbReference type="PANTHER" id="PTHR46832">
    <property type="entry name" value="5'-METHYLTHIOADENOSINE/S-ADENOSYLHOMOCYSTEINE NUCLEOSIDASE"/>
    <property type="match status" value="1"/>
</dbReference>
<dbReference type="EC" id="3.2.2.26" evidence="1 2"/>
<accession>D6XXF9</accession>
<dbReference type="RefSeq" id="WP_013171445.1">
    <property type="nucleotide sequence ID" value="NC_014219.1"/>
</dbReference>
<dbReference type="HOGENOM" id="CLU_031248_3_0_9"/>
<dbReference type="HAMAP" id="MF_00991">
    <property type="entry name" value="MqnB"/>
    <property type="match status" value="1"/>
</dbReference>
<comment type="function">
    <text evidence="1">Catalyzes the hydrolysis of futalosine (FL) to dehypoxanthine futalosine (DHFL) and hypoxanthine, a step in the biosynthesis of menaquinone (MK, vitamin K2).</text>
</comment>
<dbReference type="GO" id="GO:0005829">
    <property type="term" value="C:cytosol"/>
    <property type="evidence" value="ECO:0007669"/>
    <property type="project" value="TreeGrafter"/>
</dbReference>
<dbReference type="InterPro" id="IPR019963">
    <property type="entry name" value="FL_hydrolase_MqnB"/>
</dbReference>
<comment type="pathway">
    <text evidence="1">Quinol/quinone metabolism; menaquinone biosynthesis.</text>
</comment>
<dbReference type="EMBL" id="CP001791">
    <property type="protein sequence ID" value="ADH98016.1"/>
    <property type="molecule type" value="Genomic_DNA"/>
</dbReference>
<dbReference type="Gene3D" id="3.40.50.1580">
    <property type="entry name" value="Nucleoside phosphorylase domain"/>
    <property type="match status" value="1"/>
</dbReference>
<dbReference type="Pfam" id="PF01048">
    <property type="entry name" value="PNP_UDP_1"/>
    <property type="match status" value="1"/>
</dbReference>
<dbReference type="GO" id="GO:0008782">
    <property type="term" value="F:adenosylhomocysteine nucleosidase activity"/>
    <property type="evidence" value="ECO:0007669"/>
    <property type="project" value="TreeGrafter"/>
</dbReference>
<dbReference type="NCBIfam" id="TIGR03664">
    <property type="entry name" value="fut_nucase"/>
    <property type="match status" value="1"/>
</dbReference>
<evidence type="ECO:0000259" key="3">
    <source>
        <dbReference type="Pfam" id="PF01048"/>
    </source>
</evidence>
<proteinExistence type="inferred from homology"/>
<keyword evidence="1" id="KW-0378">Hydrolase</keyword>
<evidence type="ECO:0000256" key="1">
    <source>
        <dbReference type="HAMAP-Rule" id="MF_00991"/>
    </source>
</evidence>
<comment type="similarity">
    <text evidence="1">Belongs to the PNP/UDP phosphorylase family. Futalosine hydrolase subfamily.</text>
</comment>
<dbReference type="GO" id="GO:0009234">
    <property type="term" value="P:menaquinone biosynthetic process"/>
    <property type="evidence" value="ECO:0007669"/>
    <property type="project" value="UniProtKB-UniRule"/>
</dbReference>
<keyword evidence="5" id="KW-1185">Reference proteome</keyword>
<dbReference type="GO" id="GO:0008930">
    <property type="term" value="F:methylthioadenosine nucleosidase activity"/>
    <property type="evidence" value="ECO:0007669"/>
    <property type="project" value="TreeGrafter"/>
</dbReference>
<dbReference type="UniPathway" id="UPA00079"/>
<organism evidence="4 5">
    <name type="scientific">Bacillus selenitireducens (strain ATCC 700615 / DSM 15326 / MLS10)</name>
    <dbReference type="NCBI Taxonomy" id="439292"/>
    <lineage>
        <taxon>Bacteria</taxon>
        <taxon>Bacillati</taxon>
        <taxon>Bacillota</taxon>
        <taxon>Bacilli</taxon>
        <taxon>Bacillales</taxon>
        <taxon>Bacillaceae</taxon>
        <taxon>Salisediminibacterium</taxon>
    </lineage>
</organism>
<comment type="catalytic activity">
    <reaction evidence="1">
        <text>futalosine + H2O = dehypoxanthine futalosine + hypoxanthine</text>
        <dbReference type="Rhea" id="RHEA:25904"/>
        <dbReference type="ChEBI" id="CHEBI:15377"/>
        <dbReference type="ChEBI" id="CHEBI:17368"/>
        <dbReference type="ChEBI" id="CHEBI:58863"/>
        <dbReference type="ChEBI" id="CHEBI:58864"/>
        <dbReference type="EC" id="3.2.2.26"/>
    </reaction>
</comment>
<dbReference type="KEGG" id="bse:Bsel_0478"/>
<gene>
    <name evidence="1" type="primary">mqnB</name>
    <name evidence="4" type="ordered locus">Bsel_0478</name>
</gene>
<dbReference type="AlphaFoldDB" id="D6XXF9"/>
<dbReference type="PANTHER" id="PTHR46832:SF2">
    <property type="entry name" value="FUTALOSINE HYDROLASE"/>
    <property type="match status" value="1"/>
</dbReference>
<dbReference type="OrthoDB" id="9788270at2"/>
<evidence type="ECO:0000256" key="2">
    <source>
        <dbReference type="NCBIfam" id="TIGR03664"/>
    </source>
</evidence>
<dbReference type="eggNOG" id="COG0775">
    <property type="taxonomic scope" value="Bacteria"/>
</dbReference>
<dbReference type="SUPFAM" id="SSF53167">
    <property type="entry name" value="Purine and uridine phosphorylases"/>
    <property type="match status" value="1"/>
</dbReference>
<dbReference type="InterPro" id="IPR000845">
    <property type="entry name" value="Nucleoside_phosphorylase_d"/>
</dbReference>
<dbReference type="GO" id="GO:0019284">
    <property type="term" value="P:L-methionine salvage from S-adenosylmethionine"/>
    <property type="evidence" value="ECO:0007669"/>
    <property type="project" value="TreeGrafter"/>
</dbReference>
<dbReference type="Proteomes" id="UP000000271">
    <property type="component" value="Chromosome"/>
</dbReference>
<dbReference type="CDD" id="cd17766">
    <property type="entry name" value="futalosine_nucleosidase_MqnB"/>
    <property type="match status" value="1"/>
</dbReference>
<evidence type="ECO:0000313" key="5">
    <source>
        <dbReference type="Proteomes" id="UP000000271"/>
    </source>
</evidence>
<name>D6XXF9_BACIE</name>
<evidence type="ECO:0000313" key="4">
    <source>
        <dbReference type="EMBL" id="ADH98016.1"/>
    </source>
</evidence>